<keyword evidence="2" id="KW-0472">Membrane</keyword>
<feature type="compositionally biased region" description="Basic and acidic residues" evidence="1">
    <location>
        <begin position="339"/>
        <end position="356"/>
    </location>
</feature>
<feature type="transmembrane region" description="Helical" evidence="2">
    <location>
        <begin position="190"/>
        <end position="217"/>
    </location>
</feature>
<evidence type="ECO:0000313" key="4">
    <source>
        <dbReference type="WBParaSite" id="PDA_v2.g6427.t1"/>
    </source>
</evidence>
<evidence type="ECO:0000256" key="1">
    <source>
        <dbReference type="SAM" id="MobiDB-lite"/>
    </source>
</evidence>
<evidence type="ECO:0000313" key="3">
    <source>
        <dbReference type="Proteomes" id="UP000887578"/>
    </source>
</evidence>
<name>A0A914QX23_9BILA</name>
<feature type="compositionally biased region" description="Basic and acidic residues" evidence="1">
    <location>
        <begin position="276"/>
        <end position="285"/>
    </location>
</feature>
<organism evidence="3 4">
    <name type="scientific">Panagrolaimus davidi</name>
    <dbReference type="NCBI Taxonomy" id="227884"/>
    <lineage>
        <taxon>Eukaryota</taxon>
        <taxon>Metazoa</taxon>
        <taxon>Ecdysozoa</taxon>
        <taxon>Nematoda</taxon>
        <taxon>Chromadorea</taxon>
        <taxon>Rhabditida</taxon>
        <taxon>Tylenchina</taxon>
        <taxon>Panagrolaimomorpha</taxon>
        <taxon>Panagrolaimoidea</taxon>
        <taxon>Panagrolaimidae</taxon>
        <taxon>Panagrolaimus</taxon>
    </lineage>
</organism>
<proteinExistence type="predicted"/>
<keyword evidence="2" id="KW-0812">Transmembrane</keyword>
<feature type="region of interest" description="Disordered" evidence="1">
    <location>
        <begin position="114"/>
        <end position="146"/>
    </location>
</feature>
<protein>
    <submittedName>
        <fullName evidence="4">Uncharacterized protein</fullName>
    </submittedName>
</protein>
<dbReference type="WBParaSite" id="PDA_v2.g6427.t1">
    <property type="protein sequence ID" value="PDA_v2.g6427.t1"/>
    <property type="gene ID" value="PDA_v2.g6427"/>
</dbReference>
<keyword evidence="3" id="KW-1185">Reference proteome</keyword>
<feature type="compositionally biased region" description="Low complexity" evidence="1">
    <location>
        <begin position="321"/>
        <end position="333"/>
    </location>
</feature>
<accession>A0A914QX23</accession>
<feature type="compositionally biased region" description="Low complexity" evidence="1">
    <location>
        <begin position="137"/>
        <end position="146"/>
    </location>
</feature>
<feature type="region of interest" description="Disordered" evidence="1">
    <location>
        <begin position="276"/>
        <end position="371"/>
    </location>
</feature>
<keyword evidence="2" id="KW-1133">Transmembrane helix</keyword>
<dbReference type="AlphaFoldDB" id="A0A914QX23"/>
<dbReference type="Proteomes" id="UP000887578">
    <property type="component" value="Unplaced"/>
</dbReference>
<evidence type="ECO:0000256" key="2">
    <source>
        <dbReference type="SAM" id="Phobius"/>
    </source>
</evidence>
<sequence length="371" mass="41304">MNISPYQPYHLCLRPYYFVLQTFEQSLFVESCSRFKLLFGGYAISLRTLEEFPLPIIPPINESDYKPIKKEDIPIFNPKGYNESEFSTTVMPEEITYSTAMPTGMSHSITVSKEMPQPTTMPKKVSHSTTVPKEVSHSTTVSTDSTTVPQAISNTVPTRMSHPPTIVPTGMPSSSQDPSQVASAGITPPWFWAVLIICCLLLIIIIAFGSIFLYFFYKMKPMIIYDKIFIPAIVERSAKSLQSKKDHQIPAAATLADTKDGVENINVYDGLDLKTSKRSSKEAKSGKRKKQKKSNPFEPALKQPSKLPQTPKKSRKVNEGSISSKNTSNSSKDSIAKAYKGEINVDRSGKDSKDTNIDIFADENDKSKSNH</sequence>
<reference evidence="4" key="1">
    <citation type="submission" date="2022-11" db="UniProtKB">
        <authorList>
            <consortium name="WormBaseParasite"/>
        </authorList>
    </citation>
    <scope>IDENTIFICATION</scope>
</reference>